<accession>A0A132AEM8</accession>
<gene>
    <name evidence="8" type="ORF">QR98_0079720</name>
</gene>
<dbReference type="EMBL" id="JXLN01013559">
    <property type="protein sequence ID" value="KPM09436.1"/>
    <property type="molecule type" value="Genomic_DNA"/>
</dbReference>
<dbReference type="PANTHER" id="PTHR13675">
    <property type="entry name" value="LYR MOTIF-CONTAINING PROTEIN 2"/>
    <property type="match status" value="1"/>
</dbReference>
<evidence type="ECO:0000256" key="2">
    <source>
        <dbReference type="ARBA" id="ARBA00009508"/>
    </source>
</evidence>
<comment type="caution">
    <text evidence="8">The sequence shown here is derived from an EMBL/GenBank/DDBJ whole genome shotgun (WGS) entry which is preliminary data.</text>
</comment>
<dbReference type="InterPro" id="IPR008011">
    <property type="entry name" value="Complex1_LYR_dom"/>
</dbReference>
<reference evidence="8 9" key="1">
    <citation type="journal article" date="2015" name="Parasit. Vectors">
        <title>Draft genome of the scabies mite.</title>
        <authorList>
            <person name="Rider S.D.Jr."/>
            <person name="Morgan M.S."/>
            <person name="Arlian L.G."/>
        </authorList>
    </citation>
    <scope>NUCLEOTIDE SEQUENCE [LARGE SCALE GENOMIC DNA]</scope>
    <source>
        <strain evidence="8">Arlian Lab</strain>
    </source>
</reference>
<comment type="subcellular location">
    <subcellularLocation>
        <location evidence="1">Mitochondrion</location>
    </subcellularLocation>
</comment>
<proteinExistence type="inferred from homology"/>
<comment type="function">
    <text evidence="6">Involved in efficient integration of the N-module into mitochondrial respiratory chain complex I.</text>
</comment>
<sequence length="100" mass="11921">MHRLPPSVLPLKFFIQKPMVIDLYRKFFHLTRDVIDEQQRKSLQEWIRSEFRSFQAETDQELIRMQLNRGKNQLESLRNSLIAAHALKSSKPKTVKKSID</sequence>
<evidence type="ECO:0000256" key="5">
    <source>
        <dbReference type="ARBA" id="ARBA00026235"/>
    </source>
</evidence>
<dbReference type="OrthoDB" id="74240at2759"/>
<evidence type="ECO:0000256" key="4">
    <source>
        <dbReference type="ARBA" id="ARBA00023128"/>
    </source>
</evidence>
<evidence type="ECO:0000256" key="6">
    <source>
        <dbReference type="ARBA" id="ARBA00044735"/>
    </source>
</evidence>
<dbReference type="Pfam" id="PF05347">
    <property type="entry name" value="Complex1_LYR"/>
    <property type="match status" value="1"/>
</dbReference>
<evidence type="ECO:0000256" key="3">
    <source>
        <dbReference type="ARBA" id="ARBA00022946"/>
    </source>
</evidence>
<keyword evidence="4" id="KW-0496">Mitochondrion</keyword>
<dbReference type="InterPro" id="IPR045293">
    <property type="entry name" value="Complex1_LYR_LYRM2"/>
</dbReference>
<evidence type="ECO:0000256" key="1">
    <source>
        <dbReference type="ARBA" id="ARBA00004173"/>
    </source>
</evidence>
<comment type="similarity">
    <text evidence="2">Belongs to the complex I LYR family.</text>
</comment>
<dbReference type="PANTHER" id="PTHR13675:SF0">
    <property type="entry name" value="LYR MOTIF-CONTAINING PROTEIN 2"/>
    <property type="match status" value="1"/>
</dbReference>
<dbReference type="AlphaFoldDB" id="A0A132AEM8"/>
<feature type="domain" description="Complex 1 LYR protein" evidence="7">
    <location>
        <begin position="20"/>
        <end position="75"/>
    </location>
</feature>
<evidence type="ECO:0000313" key="9">
    <source>
        <dbReference type="Proteomes" id="UP000616769"/>
    </source>
</evidence>
<name>A0A132AEM8_SARSC</name>
<dbReference type="GO" id="GO:0005739">
    <property type="term" value="C:mitochondrion"/>
    <property type="evidence" value="ECO:0007669"/>
    <property type="project" value="UniProtKB-SubCell"/>
</dbReference>
<dbReference type="Proteomes" id="UP000616769">
    <property type="component" value="Unassembled WGS sequence"/>
</dbReference>
<evidence type="ECO:0000313" key="8">
    <source>
        <dbReference type="EMBL" id="KPM09436.1"/>
    </source>
</evidence>
<dbReference type="CDD" id="cd20262">
    <property type="entry name" value="Complex1_LYR_LYRM2"/>
    <property type="match status" value="1"/>
</dbReference>
<organism evidence="8 9">
    <name type="scientific">Sarcoptes scabiei</name>
    <name type="common">Itch mite</name>
    <name type="synonym">Acarus scabiei</name>
    <dbReference type="NCBI Taxonomy" id="52283"/>
    <lineage>
        <taxon>Eukaryota</taxon>
        <taxon>Metazoa</taxon>
        <taxon>Ecdysozoa</taxon>
        <taxon>Arthropoda</taxon>
        <taxon>Chelicerata</taxon>
        <taxon>Arachnida</taxon>
        <taxon>Acari</taxon>
        <taxon>Acariformes</taxon>
        <taxon>Sarcoptiformes</taxon>
        <taxon>Astigmata</taxon>
        <taxon>Psoroptidia</taxon>
        <taxon>Sarcoptoidea</taxon>
        <taxon>Sarcoptidae</taxon>
        <taxon>Sarcoptinae</taxon>
        <taxon>Sarcoptes</taxon>
    </lineage>
</organism>
<protein>
    <recommendedName>
        <fullName evidence="5">LYR motif-containing protein 2</fullName>
    </recommendedName>
</protein>
<dbReference type="VEuPathDB" id="VectorBase:SSCA007601"/>
<evidence type="ECO:0000259" key="7">
    <source>
        <dbReference type="Pfam" id="PF05347"/>
    </source>
</evidence>
<keyword evidence="3" id="KW-0809">Transit peptide</keyword>